<dbReference type="GO" id="GO:0015225">
    <property type="term" value="F:biotin transmembrane transporter activity"/>
    <property type="evidence" value="ECO:0007669"/>
    <property type="project" value="UniProtKB-UniRule"/>
</dbReference>
<protein>
    <recommendedName>
        <fullName evidence="2">Biotin transporter</fullName>
    </recommendedName>
</protein>
<dbReference type="PANTHER" id="PTHR34295">
    <property type="entry name" value="BIOTIN TRANSPORTER BIOY"/>
    <property type="match status" value="1"/>
</dbReference>
<keyword evidence="2" id="KW-1003">Cell membrane</keyword>
<dbReference type="Proteomes" id="UP000025171">
    <property type="component" value="Unassembled WGS sequence"/>
</dbReference>
<dbReference type="PANTHER" id="PTHR34295:SF1">
    <property type="entry name" value="BIOTIN TRANSPORTER BIOY"/>
    <property type="match status" value="1"/>
</dbReference>
<dbReference type="RefSeq" id="WP_084142049.1">
    <property type="nucleotide sequence ID" value="NZ_ARYK01000008.1"/>
</dbReference>
<evidence type="ECO:0000256" key="3">
    <source>
        <dbReference type="SAM" id="Phobius"/>
    </source>
</evidence>
<evidence type="ECO:0000256" key="1">
    <source>
        <dbReference type="ARBA" id="ARBA00010692"/>
    </source>
</evidence>
<keyword evidence="2" id="KW-0813">Transport</keyword>
<dbReference type="GO" id="GO:0005886">
    <property type="term" value="C:plasma membrane"/>
    <property type="evidence" value="ECO:0007669"/>
    <property type="project" value="UniProtKB-SubCell"/>
</dbReference>
<evidence type="ECO:0000313" key="5">
    <source>
        <dbReference type="Proteomes" id="UP000025171"/>
    </source>
</evidence>
<keyword evidence="2 3" id="KW-0472">Membrane</keyword>
<organism evidence="4 5">
    <name type="scientific">Hyphomonas johnsonii MHS-2</name>
    <dbReference type="NCBI Taxonomy" id="1280950"/>
    <lineage>
        <taxon>Bacteria</taxon>
        <taxon>Pseudomonadati</taxon>
        <taxon>Pseudomonadota</taxon>
        <taxon>Alphaproteobacteria</taxon>
        <taxon>Hyphomonadales</taxon>
        <taxon>Hyphomonadaceae</taxon>
        <taxon>Hyphomonas</taxon>
    </lineage>
</organism>
<comment type="similarity">
    <text evidence="1 2">Belongs to the BioY family.</text>
</comment>
<evidence type="ECO:0000313" key="4">
    <source>
        <dbReference type="EMBL" id="KCZ89426.1"/>
    </source>
</evidence>
<dbReference type="Gene3D" id="1.10.1760.20">
    <property type="match status" value="1"/>
</dbReference>
<comment type="subcellular location">
    <subcellularLocation>
        <location evidence="2">Cell membrane</location>
        <topology evidence="2">Multi-pass membrane protein</topology>
    </subcellularLocation>
</comment>
<name>A0A059FFV1_9PROT</name>
<dbReference type="AlphaFoldDB" id="A0A059FFV1"/>
<gene>
    <name evidence="4" type="ORF">HJO_14447</name>
</gene>
<keyword evidence="5" id="KW-1185">Reference proteome</keyword>
<feature type="transmembrane region" description="Helical" evidence="3">
    <location>
        <begin position="14"/>
        <end position="35"/>
    </location>
</feature>
<proteinExistence type="inferred from homology"/>
<dbReference type="Pfam" id="PF02632">
    <property type="entry name" value="BioY"/>
    <property type="match status" value="1"/>
</dbReference>
<dbReference type="EMBL" id="ARYK01000008">
    <property type="protein sequence ID" value="KCZ89426.1"/>
    <property type="molecule type" value="Genomic_DNA"/>
</dbReference>
<sequence length="186" mass="19031">MKSETVNTTPKTGIHPLVIGIIGVAALAGSSYLSVPLYPVPVTLQTLVVLMVGALAGPWMGATIVLAWLGLSMAGLPLLADGKAGLMAFTGPTGGYLASFPLVAYLAGYLPTGGRIRSLALGLAGFLALHALVLACGWLWLSHFVGMHSAFVNGVLPFLAGSALKSGLATGLLAAWKDTDKTEHAH</sequence>
<dbReference type="OrthoDB" id="9803495at2"/>
<feature type="transmembrane region" description="Helical" evidence="3">
    <location>
        <begin position="47"/>
        <end position="69"/>
    </location>
</feature>
<feature type="transmembrane region" description="Helical" evidence="3">
    <location>
        <begin position="89"/>
        <end position="107"/>
    </location>
</feature>
<dbReference type="InterPro" id="IPR003784">
    <property type="entry name" value="BioY"/>
</dbReference>
<evidence type="ECO:0000256" key="2">
    <source>
        <dbReference type="PIRNR" id="PIRNR016661"/>
    </source>
</evidence>
<feature type="transmembrane region" description="Helical" evidence="3">
    <location>
        <begin position="155"/>
        <end position="176"/>
    </location>
</feature>
<feature type="transmembrane region" description="Helical" evidence="3">
    <location>
        <begin position="119"/>
        <end position="140"/>
    </location>
</feature>
<dbReference type="PATRIC" id="fig|1280950.3.peg.2901"/>
<keyword evidence="3" id="KW-0812">Transmembrane</keyword>
<dbReference type="STRING" id="1280950.HJO_14447"/>
<dbReference type="eggNOG" id="COG1268">
    <property type="taxonomic scope" value="Bacteria"/>
</dbReference>
<dbReference type="PIRSF" id="PIRSF016661">
    <property type="entry name" value="BioY"/>
    <property type="match status" value="1"/>
</dbReference>
<reference evidence="4 5" key="1">
    <citation type="journal article" date="2014" name="Antonie Van Leeuwenhoek">
        <title>Hyphomonas beringensis sp. nov. and Hyphomonas chukchiensis sp. nov., isolated from surface seawater of the Bering Sea and Chukchi Sea.</title>
        <authorList>
            <person name="Li C."/>
            <person name="Lai Q."/>
            <person name="Li G."/>
            <person name="Dong C."/>
            <person name="Wang J."/>
            <person name="Liao Y."/>
            <person name="Shao Z."/>
        </authorList>
    </citation>
    <scope>NUCLEOTIDE SEQUENCE [LARGE SCALE GENOMIC DNA]</scope>
    <source>
        <strain evidence="4 5">MHS-2</strain>
    </source>
</reference>
<keyword evidence="3" id="KW-1133">Transmembrane helix</keyword>
<accession>A0A059FFV1</accession>
<comment type="caution">
    <text evidence="4">The sequence shown here is derived from an EMBL/GenBank/DDBJ whole genome shotgun (WGS) entry which is preliminary data.</text>
</comment>